<feature type="chain" id="PRO_5002679149" evidence="1">
    <location>
        <begin position="21"/>
        <end position="147"/>
    </location>
</feature>
<accession>A5ADD5</accession>
<reference evidence="2" key="1">
    <citation type="journal article" date="2007" name="PLoS ONE">
        <title>The first genome sequence of an elite grapevine cultivar (Pinot noir Vitis vinifera L.): coping with a highly heterozygous genome.</title>
        <authorList>
            <person name="Velasco R."/>
            <person name="Zharkikh A."/>
            <person name="Troggio M."/>
            <person name="Cartwright D.A."/>
            <person name="Cestaro A."/>
            <person name="Pruss D."/>
            <person name="Pindo M."/>
            <person name="FitzGerald L.M."/>
            <person name="Vezzulli S."/>
            <person name="Reid J."/>
            <person name="Malacarne G."/>
            <person name="Iliev D."/>
            <person name="Coppola G."/>
            <person name="Wardell B."/>
            <person name="Micheletti D."/>
            <person name="Macalma T."/>
            <person name="Facci M."/>
            <person name="Mitchell J.T."/>
            <person name="Perazzolli M."/>
            <person name="Eldredge G."/>
            <person name="Gatto P."/>
            <person name="Oyzerski R."/>
            <person name="Moretto M."/>
            <person name="Gutin N."/>
            <person name="Stefanini M."/>
            <person name="Chen Y."/>
            <person name="Segala C."/>
            <person name="Davenport C."/>
            <person name="Dematte L."/>
            <person name="Mraz A."/>
            <person name="Battilana J."/>
            <person name="Stormo K."/>
            <person name="Costa F."/>
            <person name="Tao Q."/>
            <person name="Si-Ammour A."/>
            <person name="Harkins T."/>
            <person name="Lackey A."/>
            <person name="Perbost C."/>
            <person name="Taillon B."/>
            <person name="Stella A."/>
            <person name="Solovyev V."/>
            <person name="Fawcett J.A."/>
            <person name="Sterck L."/>
            <person name="Vandepoele K."/>
            <person name="Grando S.M."/>
            <person name="Toppo S."/>
            <person name="Moser C."/>
            <person name="Lanchbury J."/>
            <person name="Bogden R."/>
            <person name="Skolnick M."/>
            <person name="Sgaramella V."/>
            <person name="Bhatnagar S.K."/>
            <person name="Fontana P."/>
            <person name="Gutin A."/>
            <person name="Van de Peer Y."/>
            <person name="Salamini F."/>
            <person name="Viola R."/>
        </authorList>
    </citation>
    <scope>NUCLEOTIDE SEQUENCE</scope>
</reference>
<gene>
    <name evidence="2" type="ORF">VITISV_023241</name>
</gene>
<evidence type="ECO:0000256" key="1">
    <source>
        <dbReference type="SAM" id="SignalP"/>
    </source>
</evidence>
<dbReference type="EMBL" id="AM423704">
    <property type="protein sequence ID" value="CAN73303.1"/>
    <property type="molecule type" value="Genomic_DNA"/>
</dbReference>
<name>A5ADD5_VITVI</name>
<protein>
    <submittedName>
        <fullName evidence="2">Uncharacterized protein</fullName>
    </submittedName>
</protein>
<feature type="signal peptide" evidence="1">
    <location>
        <begin position="1"/>
        <end position="20"/>
    </location>
</feature>
<evidence type="ECO:0000313" key="2">
    <source>
        <dbReference type="EMBL" id="CAN73303.1"/>
    </source>
</evidence>
<dbReference type="ExpressionAtlas" id="A5ADD5">
    <property type="expression patterns" value="baseline and differential"/>
</dbReference>
<organism evidence="2">
    <name type="scientific">Vitis vinifera</name>
    <name type="common">Grape</name>
    <dbReference type="NCBI Taxonomy" id="29760"/>
    <lineage>
        <taxon>Eukaryota</taxon>
        <taxon>Viridiplantae</taxon>
        <taxon>Streptophyta</taxon>
        <taxon>Embryophyta</taxon>
        <taxon>Tracheophyta</taxon>
        <taxon>Spermatophyta</taxon>
        <taxon>Magnoliopsida</taxon>
        <taxon>eudicotyledons</taxon>
        <taxon>Gunneridae</taxon>
        <taxon>Pentapetalae</taxon>
        <taxon>rosids</taxon>
        <taxon>Vitales</taxon>
        <taxon>Vitaceae</taxon>
        <taxon>Viteae</taxon>
        <taxon>Vitis</taxon>
    </lineage>
</organism>
<dbReference type="AlphaFoldDB" id="A5ADD5"/>
<proteinExistence type="predicted"/>
<sequence length="147" mass="16799">MDQAFSTIVIIGLFLNLQLPTPVGLSVIRMPANIPHFEAWEEQVICPERGSRVVHYYLKNTSGTSILAVVGTERSIRHMFYVVSDEFLHAYGGDTSVNVSTKWRARREVVDWLTSVISHPLDITRYYGIGYPIRLFCFMEGFVPWTT</sequence>
<keyword evidence="1" id="KW-0732">Signal</keyword>